<dbReference type="InterPro" id="IPR014998">
    <property type="entry name" value="DUF1848"/>
</dbReference>
<gene>
    <name evidence="1" type="ORF">IAB51_01970</name>
</gene>
<reference evidence="1" key="1">
    <citation type="submission" date="2020-10" db="EMBL/GenBank/DDBJ databases">
        <authorList>
            <person name="Gilroy R."/>
        </authorList>
    </citation>
    <scope>NUCLEOTIDE SEQUENCE</scope>
    <source>
        <strain evidence="1">CHK199-13235</strain>
    </source>
</reference>
<dbReference type="EMBL" id="DVJP01000018">
    <property type="protein sequence ID" value="HIS75554.1"/>
    <property type="molecule type" value="Genomic_DNA"/>
</dbReference>
<accession>A0A9D1FL33</accession>
<reference evidence="1" key="2">
    <citation type="journal article" date="2021" name="PeerJ">
        <title>Extensive microbial diversity within the chicken gut microbiome revealed by metagenomics and culture.</title>
        <authorList>
            <person name="Gilroy R."/>
            <person name="Ravi A."/>
            <person name="Getino M."/>
            <person name="Pursley I."/>
            <person name="Horton D.L."/>
            <person name="Alikhan N.F."/>
            <person name="Baker D."/>
            <person name="Gharbi K."/>
            <person name="Hall N."/>
            <person name="Watson M."/>
            <person name="Adriaenssens E.M."/>
            <person name="Foster-Nyarko E."/>
            <person name="Jarju S."/>
            <person name="Secka A."/>
            <person name="Antonio M."/>
            <person name="Oren A."/>
            <person name="Chaudhuri R.R."/>
            <person name="La Ragione R."/>
            <person name="Hildebrand F."/>
            <person name="Pallen M.J."/>
        </authorList>
    </citation>
    <scope>NUCLEOTIDE SEQUENCE</scope>
    <source>
        <strain evidence="1">CHK199-13235</strain>
    </source>
</reference>
<dbReference type="Proteomes" id="UP000824002">
    <property type="component" value="Unassembled WGS sequence"/>
</dbReference>
<proteinExistence type="predicted"/>
<dbReference type="AlphaFoldDB" id="A0A9D1FL33"/>
<sequence length="289" mass="32521">MILSASRRTDLPAFYGEWLENRLREGRVLAPNPYNPHQVRDLRFTPEDIDCVVFWTKNAGPFLPRLPRIREMGYPFYFQHTLTPYGPELEPGLPDKRQVLSFMRRIGETYGPDSLVWRYDPILTRGKWTAERHLEAFGQLCRGMEGAAGRCIISFLDIYARMERGFSPVSPEDVEKLAAGIGKIAAEYRLPVSACCEEGDFSRWGIGKSACIDPALAEKAAGRPVPTQKDRNQREGCGCAASVDIGMYGACRHGCRYCYASGGKRLRSSRHDPDHPQLLLPAESKECGF</sequence>
<evidence type="ECO:0000313" key="2">
    <source>
        <dbReference type="Proteomes" id="UP000824002"/>
    </source>
</evidence>
<dbReference type="Pfam" id="PF08902">
    <property type="entry name" value="DUF1848"/>
    <property type="match status" value="1"/>
</dbReference>
<comment type="caution">
    <text evidence="1">The sequence shown here is derived from an EMBL/GenBank/DDBJ whole genome shotgun (WGS) entry which is preliminary data.</text>
</comment>
<organism evidence="1 2">
    <name type="scientific">Candidatus Merdivicinus excrementipullorum</name>
    <dbReference type="NCBI Taxonomy" id="2840867"/>
    <lineage>
        <taxon>Bacteria</taxon>
        <taxon>Bacillati</taxon>
        <taxon>Bacillota</taxon>
        <taxon>Clostridia</taxon>
        <taxon>Eubacteriales</taxon>
        <taxon>Oscillospiraceae</taxon>
        <taxon>Oscillospiraceae incertae sedis</taxon>
        <taxon>Candidatus Merdivicinus</taxon>
    </lineage>
</organism>
<protein>
    <submittedName>
        <fullName evidence="1">DUF1848 domain-containing protein</fullName>
    </submittedName>
</protein>
<evidence type="ECO:0000313" key="1">
    <source>
        <dbReference type="EMBL" id="HIS75554.1"/>
    </source>
</evidence>
<name>A0A9D1FL33_9FIRM</name>